<feature type="domain" description="Formylmethanofuran dehydrogenase subunit E" evidence="1">
    <location>
        <begin position="24"/>
        <end position="116"/>
    </location>
</feature>
<evidence type="ECO:0000259" key="1">
    <source>
        <dbReference type="Pfam" id="PF02663"/>
    </source>
</evidence>
<dbReference type="Proteomes" id="UP000053961">
    <property type="component" value="Unassembled WGS sequence"/>
</dbReference>
<evidence type="ECO:0000313" key="2">
    <source>
        <dbReference type="EMBL" id="KUK44846.1"/>
    </source>
</evidence>
<evidence type="ECO:0000313" key="5">
    <source>
        <dbReference type="Proteomes" id="UP000057043"/>
    </source>
</evidence>
<organism evidence="3 4">
    <name type="scientific">Methanothrix harundinacea</name>
    <dbReference type="NCBI Taxonomy" id="301375"/>
    <lineage>
        <taxon>Archaea</taxon>
        <taxon>Methanobacteriati</taxon>
        <taxon>Methanobacteriota</taxon>
        <taxon>Stenosarchaea group</taxon>
        <taxon>Methanomicrobia</taxon>
        <taxon>Methanotrichales</taxon>
        <taxon>Methanotrichaceae</taxon>
        <taxon>Methanothrix</taxon>
    </lineage>
</organism>
<name>A0A101IJ97_9EURY</name>
<dbReference type="InterPro" id="IPR003814">
    <property type="entry name" value="FmdEsu_dom"/>
</dbReference>
<dbReference type="Gene3D" id="3.30.1330.130">
    <property type="match status" value="2"/>
</dbReference>
<reference evidence="3" key="1">
    <citation type="journal article" date="2015" name="MBio">
        <title>Genome-resolved metagenomic analysis reveals roles for candidate phyla and other microbial community members in biogeochemical transformations in oil reservoirs.</title>
        <authorList>
            <person name="Hu P."/>
            <person name="Tom L."/>
            <person name="Singh A."/>
            <person name="Thomas B.C."/>
            <person name="Baker B.J."/>
            <person name="Piceno Y.M."/>
            <person name="Andersen G.L."/>
            <person name="Banfield J.F."/>
        </authorList>
    </citation>
    <scope>NUCLEOTIDE SEQUENCE [LARGE SCALE GENOMIC DNA]</scope>
    <source>
        <strain evidence="3">56_747</strain>
    </source>
</reference>
<dbReference type="AlphaFoldDB" id="A0A101IJ97"/>
<proteinExistence type="predicted"/>
<dbReference type="InterPro" id="IPR053194">
    <property type="entry name" value="tRNA_methyltr_O"/>
</dbReference>
<dbReference type="SUPFAM" id="SSF143555">
    <property type="entry name" value="FwdE-like"/>
    <property type="match status" value="2"/>
</dbReference>
<dbReference type="EMBL" id="LGFT01000014">
    <property type="protein sequence ID" value="KUK44846.1"/>
    <property type="molecule type" value="Genomic_DNA"/>
</dbReference>
<dbReference type="EMBL" id="LGHB01000016">
    <property type="protein sequence ID" value="KUK96271.1"/>
    <property type="molecule type" value="Genomic_DNA"/>
</dbReference>
<evidence type="ECO:0000313" key="4">
    <source>
        <dbReference type="Proteomes" id="UP000053961"/>
    </source>
</evidence>
<sequence length="361" mass="39635">MMTTLLLAFMLGIALAEESAMTDVGARAANVAMAQLGVEMNDPDLLAMTDASYSMIEGKTTEAAIDGVSEATGCTIGKANLLIIHRSKFNPLWFFFFDKESGEAVFLQVREEAATSSAEDLEAMSDEEVFSIISKEQISADYMLENAEEWNQKFDEKVFGGNEFSLTTIANIWAHPEVSYDFLQAACLHNHLCPGVSSGYFILNYVEKKLPITDPVNQSYKVIACPVWCKEDAFQAIWDATPGKGGLFVKGLTGENRAALPDYAKDAAGIYIRWDSSTSTGDGLVVGSNSSKVKELYGIEACEGPWCWWTSRLESDLAYMEYQGQPEIACSTIMEFEVDQNNLTQLQEAGVNPYVHLGIVA</sequence>
<protein>
    <submittedName>
        <fullName evidence="3">Metal-binding domain-containing protein</fullName>
    </submittedName>
</protein>
<dbReference type="Pfam" id="PF02663">
    <property type="entry name" value="FmdE"/>
    <property type="match status" value="2"/>
</dbReference>
<feature type="domain" description="Formylmethanofuran dehydrogenase subunit E" evidence="1">
    <location>
        <begin position="189"/>
        <end position="289"/>
    </location>
</feature>
<comment type="caution">
    <text evidence="3">The sequence shown here is derived from an EMBL/GenBank/DDBJ whole genome shotgun (WGS) entry which is preliminary data.</text>
</comment>
<dbReference type="PATRIC" id="fig|301375.6.peg.124"/>
<dbReference type="PANTHER" id="PTHR39418:SF1">
    <property type="entry name" value="DEHYDROGENASE"/>
    <property type="match status" value="1"/>
</dbReference>
<accession>A0A101IJ97</accession>
<evidence type="ECO:0000313" key="3">
    <source>
        <dbReference type="EMBL" id="KUK96271.1"/>
    </source>
</evidence>
<dbReference type="PANTHER" id="PTHR39418">
    <property type="entry name" value="DEHYDROGENASE-RELATED"/>
    <property type="match status" value="1"/>
</dbReference>
<reference evidence="4 5" key="2">
    <citation type="journal article" date="2015" name="MBio">
        <title>Genome-Resolved Metagenomic Analysis Reveals Roles for Candidate Phyla and Other Microbial Community Members in Biogeochemical Transformations in Oil Reservoirs.</title>
        <authorList>
            <person name="Hu P."/>
            <person name="Tom L."/>
            <person name="Singh A."/>
            <person name="Thomas B.C."/>
            <person name="Baker B.J."/>
            <person name="Piceno Y.M."/>
            <person name="Andersen G.L."/>
            <person name="Banfield J.F."/>
        </authorList>
    </citation>
    <scope>NUCLEOTIDE SEQUENCE [LARGE SCALE GENOMIC DNA]</scope>
    <source>
        <strain evidence="2">57_489</strain>
    </source>
</reference>
<dbReference type="Proteomes" id="UP000057043">
    <property type="component" value="Unassembled WGS sequence"/>
</dbReference>
<gene>
    <name evidence="2" type="ORF">XD72_0806</name>
    <name evidence="3" type="ORF">XE07_1208</name>
</gene>